<dbReference type="CDD" id="cd00010">
    <property type="entry name" value="AAI_LTSS"/>
    <property type="match status" value="1"/>
</dbReference>
<keyword evidence="6" id="KW-0472">Membrane</keyword>
<dbReference type="InterPro" id="IPR036312">
    <property type="entry name" value="Bifun_inhib/LTP/seed_sf"/>
</dbReference>
<evidence type="ECO:0000256" key="3">
    <source>
        <dbReference type="ARBA" id="ARBA00023157"/>
    </source>
</evidence>
<reference evidence="9" key="2">
    <citation type="submission" date="2025-08" db="UniProtKB">
        <authorList>
            <consortium name="RefSeq"/>
        </authorList>
    </citation>
    <scope>IDENTIFICATION</scope>
    <source>
        <tissue evidence="9">Leaf</tissue>
    </source>
</reference>
<dbReference type="Proteomes" id="UP000515123">
    <property type="component" value="Linkage group 7"/>
</dbReference>
<gene>
    <name evidence="9" type="primary">LOC109712507</name>
</gene>
<protein>
    <submittedName>
        <fullName evidence="9">Protein YLS3-like</fullName>
    </submittedName>
</protein>
<reference evidence="8" key="1">
    <citation type="journal article" date="2015" name="Nat. Genet.">
        <title>The pineapple genome and the evolution of CAM photosynthesis.</title>
        <authorList>
            <person name="Ming R."/>
            <person name="VanBuren R."/>
            <person name="Wai C.M."/>
            <person name="Tang H."/>
            <person name="Schatz M.C."/>
            <person name="Bowers J.E."/>
            <person name="Lyons E."/>
            <person name="Wang M.L."/>
            <person name="Chen J."/>
            <person name="Biggers E."/>
            <person name="Zhang J."/>
            <person name="Huang L."/>
            <person name="Zhang L."/>
            <person name="Miao W."/>
            <person name="Zhang J."/>
            <person name="Ye Z."/>
            <person name="Miao C."/>
            <person name="Lin Z."/>
            <person name="Wang H."/>
            <person name="Zhou H."/>
            <person name="Yim W.C."/>
            <person name="Priest H.D."/>
            <person name="Zheng C."/>
            <person name="Woodhouse M."/>
            <person name="Edger P.P."/>
            <person name="Guyot R."/>
            <person name="Guo H.B."/>
            <person name="Guo H."/>
            <person name="Zheng G."/>
            <person name="Singh R."/>
            <person name="Sharma A."/>
            <person name="Min X."/>
            <person name="Zheng Y."/>
            <person name="Lee H."/>
            <person name="Gurtowski J."/>
            <person name="Sedlazeck F.J."/>
            <person name="Harkess A."/>
            <person name="McKain M.R."/>
            <person name="Liao Z."/>
            <person name="Fang J."/>
            <person name="Liu J."/>
            <person name="Zhang X."/>
            <person name="Zhang Q."/>
            <person name="Hu W."/>
            <person name="Qin Y."/>
            <person name="Wang K."/>
            <person name="Chen L.Y."/>
            <person name="Shirley N."/>
            <person name="Lin Y.R."/>
            <person name="Liu L.Y."/>
            <person name="Hernandez A.G."/>
            <person name="Wright C.L."/>
            <person name="Bulone V."/>
            <person name="Tuskan G.A."/>
            <person name="Heath K."/>
            <person name="Zee F."/>
            <person name="Moore P.H."/>
            <person name="Sunkar R."/>
            <person name="Leebens-Mack J.H."/>
            <person name="Mockler T."/>
            <person name="Bennetzen J.L."/>
            <person name="Freeling M."/>
            <person name="Sankoff D."/>
            <person name="Paterson A.H."/>
            <person name="Zhu X."/>
            <person name="Yang X."/>
            <person name="Smith J.A."/>
            <person name="Cushman J.C."/>
            <person name="Paull R.E."/>
            <person name="Yu Q."/>
        </authorList>
    </citation>
    <scope>NUCLEOTIDE SEQUENCE [LARGE SCALE GENOMIC DNA]</scope>
    <source>
        <strain evidence="8">cv. F153</strain>
    </source>
</reference>
<keyword evidence="8" id="KW-1185">Reference proteome</keyword>
<evidence type="ECO:0000256" key="2">
    <source>
        <dbReference type="ARBA" id="ARBA00022729"/>
    </source>
</evidence>
<dbReference type="SUPFAM" id="SSF47699">
    <property type="entry name" value="Bifunctional inhibitor/lipid-transfer protein/seed storage 2S albumin"/>
    <property type="match status" value="1"/>
</dbReference>
<dbReference type="InterPro" id="IPR016140">
    <property type="entry name" value="Bifunc_inhib/LTP/seed_store"/>
</dbReference>
<evidence type="ECO:0000259" key="7">
    <source>
        <dbReference type="SMART" id="SM00499"/>
    </source>
</evidence>
<dbReference type="PANTHER" id="PTHR33044">
    <property type="entry name" value="BIFUNCTIONAL INHIBITOR/LIPID-TRANSFER PROTEIN/SEED STORAGE 2S ALBUMIN SUPERFAMILY PROTEIN-RELATED"/>
    <property type="match status" value="1"/>
</dbReference>
<dbReference type="GeneID" id="109712507"/>
<keyword evidence="4" id="KW-0325">Glycoprotein</keyword>
<evidence type="ECO:0000256" key="4">
    <source>
        <dbReference type="ARBA" id="ARBA00023180"/>
    </source>
</evidence>
<organism evidence="8 9">
    <name type="scientific">Ananas comosus</name>
    <name type="common">Pineapple</name>
    <name type="synonym">Ananas ananas</name>
    <dbReference type="NCBI Taxonomy" id="4615"/>
    <lineage>
        <taxon>Eukaryota</taxon>
        <taxon>Viridiplantae</taxon>
        <taxon>Streptophyta</taxon>
        <taxon>Embryophyta</taxon>
        <taxon>Tracheophyta</taxon>
        <taxon>Spermatophyta</taxon>
        <taxon>Magnoliopsida</taxon>
        <taxon>Liliopsida</taxon>
        <taxon>Poales</taxon>
        <taxon>Bromeliaceae</taxon>
        <taxon>Bromelioideae</taxon>
        <taxon>Ananas</taxon>
    </lineage>
</organism>
<accession>A0A6P5F679</accession>
<evidence type="ECO:0000256" key="5">
    <source>
        <dbReference type="SAM" id="MobiDB-lite"/>
    </source>
</evidence>
<evidence type="ECO:0000256" key="1">
    <source>
        <dbReference type="ARBA" id="ARBA00009748"/>
    </source>
</evidence>
<keyword evidence="6" id="KW-0812">Transmembrane</keyword>
<sequence length="214" mass="21854">MHASSSNSLLCIFISSPLYMDTSQVLLFALLLSLSSLTVLGSDFAADRAECGDRLLGLAPCLAFVQGGGGGGVGAPAPTPSCCMGLKGVVNESPKCLCLLIKDFHEPELGFRINLTLAVSLPALCSAPAANISNCPGLLKLAPNSKEAEIFKQLGSATQPSVKRKEASGAGGGAQASSGGSRQWLGAKMVGQGGNGGAWNFLALLLSIIILFLF</sequence>
<name>A0A6P5F679_ANACO</name>
<keyword evidence="6" id="KW-1133">Transmembrane helix</keyword>
<dbReference type="InterPro" id="IPR043325">
    <property type="entry name" value="LTSS"/>
</dbReference>
<dbReference type="Gene3D" id="1.10.110.10">
    <property type="entry name" value="Plant lipid-transfer and hydrophobic proteins"/>
    <property type="match status" value="1"/>
</dbReference>
<evidence type="ECO:0000313" key="9">
    <source>
        <dbReference type="RefSeq" id="XP_020091691.1"/>
    </source>
</evidence>
<comment type="similarity">
    <text evidence="1">Belongs to the plant LTP family.</text>
</comment>
<proteinExistence type="inferred from homology"/>
<feature type="transmembrane region" description="Helical" evidence="6">
    <location>
        <begin position="197"/>
        <end position="213"/>
    </location>
</feature>
<keyword evidence="2" id="KW-0732">Signal</keyword>
<dbReference type="Pfam" id="PF14368">
    <property type="entry name" value="LTP_2"/>
    <property type="match status" value="1"/>
</dbReference>
<keyword evidence="3" id="KW-1015">Disulfide bond</keyword>
<evidence type="ECO:0000256" key="6">
    <source>
        <dbReference type="SAM" id="Phobius"/>
    </source>
</evidence>
<dbReference type="RefSeq" id="XP_020091691.1">
    <property type="nucleotide sequence ID" value="XM_020236102.1"/>
</dbReference>
<dbReference type="OrthoDB" id="911994at2759"/>
<feature type="region of interest" description="Disordered" evidence="5">
    <location>
        <begin position="157"/>
        <end position="181"/>
    </location>
</feature>
<dbReference type="SMART" id="SM00499">
    <property type="entry name" value="AAI"/>
    <property type="match status" value="1"/>
</dbReference>
<evidence type="ECO:0000313" key="8">
    <source>
        <dbReference type="Proteomes" id="UP000515123"/>
    </source>
</evidence>
<dbReference type="AlphaFoldDB" id="A0A6P5F679"/>
<feature type="domain" description="Bifunctional inhibitor/plant lipid transfer protein/seed storage helical" evidence="7">
    <location>
        <begin position="51"/>
        <end position="135"/>
    </location>
</feature>